<dbReference type="InterPro" id="IPR011333">
    <property type="entry name" value="SKP1/BTB/POZ_sf"/>
</dbReference>
<evidence type="ECO:0000313" key="7">
    <source>
        <dbReference type="Proteomes" id="UP000436088"/>
    </source>
</evidence>
<dbReference type="AlphaFoldDB" id="A0A6A2Z4V3"/>
<protein>
    <submittedName>
        <fullName evidence="6">BTB/POZ domain-containing protein</fullName>
    </submittedName>
</protein>
<dbReference type="PROSITE" id="PS51649">
    <property type="entry name" value="NPH3"/>
    <property type="match status" value="1"/>
</dbReference>
<gene>
    <name evidence="6" type="ORF">F3Y22_tig00111084pilonHSYRG00020</name>
</gene>
<name>A0A6A2Z4V3_HIBSY</name>
<evidence type="ECO:0000256" key="2">
    <source>
        <dbReference type="ARBA" id="ARBA00022786"/>
    </source>
</evidence>
<feature type="domain" description="NPH3" evidence="5">
    <location>
        <begin position="190"/>
        <end position="462"/>
    </location>
</feature>
<sequence>MGVITLGEVKPTISGKRSFRPSPRHATEWPISDVSSDLTIEVGASRFALHKFPLVSRSGRIRKLLIKAKDAMISIMNLSSIPGGPEAFELAAKFCYVINIEITLSNVAMLRCASHFLEMTEEIAEKNLEARTEGYLKDMVLPNISSSISVLHRCENLLPVSEEINLLTSKLDHNFPSEAMPNIEPETPSDWWGKSLEVLNLDFFQRVLTAMKSKGLKQDMISKILINYTHNSLQGLLQKKQRVIVEAMVSLLPTQSTKSFVPMAFLSNLLKTAMVSSASTSCRSDLERRIGLQLDQTILEDILMPANSHGNNHTTLYDTESILRIFSIFLNLDEDDPMRDESEMAYDFDSPGSPKQSSILKVSKLLDTYLAKVALDTNLLPSKFIALAELLPDHARILSDGLYRAVDIFLKVHPYIKDSERCRLCKTIDCQKLSQEACSHAAQNESLPVQMAVQVLYFEQIRLRNAMNGRHNQFFFGAINGQFPQHSRSGAGSGAISPSCIS</sequence>
<keyword evidence="7" id="KW-1185">Reference proteome</keyword>
<dbReference type="EMBL" id="VEPZ02001224">
    <property type="protein sequence ID" value="KAE8686125.1"/>
    <property type="molecule type" value="Genomic_DNA"/>
</dbReference>
<dbReference type="Pfam" id="PF00651">
    <property type="entry name" value="BTB"/>
    <property type="match status" value="1"/>
</dbReference>
<dbReference type="Gene3D" id="3.30.710.10">
    <property type="entry name" value="Potassium Channel Kv1.1, Chain A"/>
    <property type="match status" value="1"/>
</dbReference>
<evidence type="ECO:0000256" key="1">
    <source>
        <dbReference type="ARBA" id="ARBA00004906"/>
    </source>
</evidence>
<accession>A0A6A2Z4V3</accession>
<evidence type="ECO:0000259" key="4">
    <source>
        <dbReference type="PROSITE" id="PS50097"/>
    </source>
</evidence>
<comment type="caution">
    <text evidence="6">The sequence shown here is derived from an EMBL/GenBank/DDBJ whole genome shotgun (WGS) entry which is preliminary data.</text>
</comment>
<evidence type="ECO:0000256" key="3">
    <source>
        <dbReference type="PROSITE-ProRule" id="PRU00982"/>
    </source>
</evidence>
<dbReference type="SUPFAM" id="SSF54695">
    <property type="entry name" value="POZ domain"/>
    <property type="match status" value="1"/>
</dbReference>
<proteinExistence type="inferred from homology"/>
<dbReference type="UniPathway" id="UPA00143"/>
<reference evidence="6" key="1">
    <citation type="submission" date="2019-09" db="EMBL/GenBank/DDBJ databases">
        <title>Draft genome information of white flower Hibiscus syriacus.</title>
        <authorList>
            <person name="Kim Y.-M."/>
        </authorList>
    </citation>
    <scope>NUCLEOTIDE SEQUENCE [LARGE SCALE GENOMIC DNA]</scope>
    <source>
        <strain evidence="6">YM2019G1</strain>
    </source>
</reference>
<dbReference type="InterPro" id="IPR027356">
    <property type="entry name" value="NPH3_dom"/>
</dbReference>
<dbReference type="Pfam" id="PF03000">
    <property type="entry name" value="NPH3"/>
    <property type="match status" value="1"/>
</dbReference>
<keyword evidence="2" id="KW-0833">Ubl conjugation pathway</keyword>
<organism evidence="6 7">
    <name type="scientific">Hibiscus syriacus</name>
    <name type="common">Rose of Sharon</name>
    <dbReference type="NCBI Taxonomy" id="106335"/>
    <lineage>
        <taxon>Eukaryota</taxon>
        <taxon>Viridiplantae</taxon>
        <taxon>Streptophyta</taxon>
        <taxon>Embryophyta</taxon>
        <taxon>Tracheophyta</taxon>
        <taxon>Spermatophyta</taxon>
        <taxon>Magnoliopsida</taxon>
        <taxon>eudicotyledons</taxon>
        <taxon>Gunneridae</taxon>
        <taxon>Pentapetalae</taxon>
        <taxon>rosids</taxon>
        <taxon>malvids</taxon>
        <taxon>Malvales</taxon>
        <taxon>Malvaceae</taxon>
        <taxon>Malvoideae</taxon>
        <taxon>Hibiscus</taxon>
    </lineage>
</organism>
<dbReference type="InterPro" id="IPR043454">
    <property type="entry name" value="NPH3/RPT2-like"/>
</dbReference>
<feature type="domain" description="BTB" evidence="4">
    <location>
        <begin position="36"/>
        <end position="104"/>
    </location>
</feature>
<dbReference type="InterPro" id="IPR000210">
    <property type="entry name" value="BTB/POZ_dom"/>
</dbReference>
<evidence type="ECO:0000313" key="6">
    <source>
        <dbReference type="EMBL" id="KAE8686125.1"/>
    </source>
</evidence>
<dbReference type="GO" id="GO:0016567">
    <property type="term" value="P:protein ubiquitination"/>
    <property type="evidence" value="ECO:0007669"/>
    <property type="project" value="UniProtKB-UniPathway"/>
</dbReference>
<evidence type="ECO:0000259" key="5">
    <source>
        <dbReference type="PROSITE" id="PS51649"/>
    </source>
</evidence>
<comment type="similarity">
    <text evidence="3">Belongs to the NPH3 family.</text>
</comment>
<dbReference type="Proteomes" id="UP000436088">
    <property type="component" value="Unassembled WGS sequence"/>
</dbReference>
<dbReference type="PANTHER" id="PTHR32370">
    <property type="entry name" value="OS12G0117600 PROTEIN"/>
    <property type="match status" value="1"/>
</dbReference>
<dbReference type="PROSITE" id="PS50097">
    <property type="entry name" value="BTB"/>
    <property type="match status" value="1"/>
</dbReference>
<comment type="pathway">
    <text evidence="1">Protein modification; protein ubiquitination.</text>
</comment>